<accession>A0AB72ZDI8</accession>
<gene>
    <name evidence="1" type="ORF">YPPY08_4605</name>
</gene>
<dbReference type="Proteomes" id="UP000003231">
    <property type="component" value="Unassembled WGS sequence"/>
</dbReference>
<name>A0AB72ZDI8_YERPE</name>
<comment type="caution">
    <text evidence="1">The sequence shown here is derived from an EMBL/GenBank/DDBJ whole genome shotgun (WGS) entry which is preliminary data.</text>
</comment>
<sequence length="43" mass="4602">MMSRHHCCTGIAHHGFGSVLLSLIAGDTNTGTGAQCYLVEKQR</sequence>
<protein>
    <submittedName>
        <fullName evidence="1">Uncharacterized protein</fullName>
    </submittedName>
</protein>
<dbReference type="EMBL" id="AKRT01000504">
    <property type="protein sequence ID" value="EIR12293.1"/>
    <property type="molecule type" value="Genomic_DNA"/>
</dbReference>
<organism evidence="1 2">
    <name type="scientific">Yersinia pestis PY-08</name>
    <dbReference type="NCBI Taxonomy" id="992134"/>
    <lineage>
        <taxon>Bacteria</taxon>
        <taxon>Pseudomonadati</taxon>
        <taxon>Pseudomonadota</taxon>
        <taxon>Gammaproteobacteria</taxon>
        <taxon>Enterobacterales</taxon>
        <taxon>Yersiniaceae</taxon>
        <taxon>Yersinia</taxon>
    </lineage>
</organism>
<evidence type="ECO:0000313" key="2">
    <source>
        <dbReference type="Proteomes" id="UP000003231"/>
    </source>
</evidence>
<evidence type="ECO:0000313" key="1">
    <source>
        <dbReference type="EMBL" id="EIR12293.1"/>
    </source>
</evidence>
<proteinExistence type="predicted"/>
<dbReference type="AlphaFoldDB" id="A0AB72ZDI8"/>
<feature type="non-terminal residue" evidence="1">
    <location>
        <position position="43"/>
    </location>
</feature>
<reference evidence="1 2" key="1">
    <citation type="submission" date="2012-05" db="EMBL/GenBank/DDBJ databases">
        <title>Genome sequence of Yersinia Pestis PY-08.</title>
        <authorList>
            <person name="Santana-Cruz I."/>
            <person name="Sengamalay N."/>
            <person name="McCracken C."/>
            <person name="Daugherty S.C."/>
            <person name="Maroo A."/>
            <person name="Vara P.G."/>
            <person name="Tallon L.J."/>
            <person name="Sadzewicz L."/>
            <person name="Vinetz J.M."/>
            <person name="Cespedes Zambrano M.J."/>
            <person name="Fraser-Liggett C.M."/>
            <person name="Tettelin H."/>
        </authorList>
    </citation>
    <scope>NUCLEOTIDE SEQUENCE [LARGE SCALE GENOMIC DNA]</scope>
    <source>
        <strain evidence="1 2">PY-08</strain>
    </source>
</reference>